<dbReference type="Pfam" id="PF13384">
    <property type="entry name" value="HTH_23"/>
    <property type="match status" value="1"/>
</dbReference>
<proteinExistence type="predicted"/>
<dbReference type="Proteomes" id="UP000681343">
    <property type="component" value="Chromosome"/>
</dbReference>
<gene>
    <name evidence="1" type="ORF">MM35RIKEN_07760</name>
</gene>
<evidence type="ECO:0000313" key="2">
    <source>
        <dbReference type="Proteomes" id="UP000681343"/>
    </source>
</evidence>
<dbReference type="InterPro" id="IPR036390">
    <property type="entry name" value="WH_DNA-bd_sf"/>
</dbReference>
<protein>
    <submittedName>
        <fullName evidence="1">Phage protein</fullName>
    </submittedName>
</protein>
<evidence type="ECO:0000313" key="1">
    <source>
        <dbReference type="EMBL" id="BCK78584.1"/>
    </source>
</evidence>
<reference evidence="1" key="1">
    <citation type="submission" date="2020-09" db="EMBL/GenBank/DDBJ databases">
        <title>New species isolated from human feces.</title>
        <authorList>
            <person name="Kitahara M."/>
            <person name="Shigeno Y."/>
            <person name="Shime M."/>
            <person name="Matsumoto Y."/>
            <person name="Nakamura S."/>
            <person name="Motooka D."/>
            <person name="Fukuoka S."/>
            <person name="Nishikawa H."/>
            <person name="Benno Y."/>
        </authorList>
    </citation>
    <scope>NUCLEOTIDE SEQUENCE</scope>
    <source>
        <strain evidence="1">MM35</strain>
    </source>
</reference>
<dbReference type="Gene3D" id="1.10.10.10">
    <property type="entry name" value="Winged helix-like DNA-binding domain superfamily/Winged helix DNA-binding domain"/>
    <property type="match status" value="1"/>
</dbReference>
<dbReference type="InterPro" id="IPR036388">
    <property type="entry name" value="WH-like_DNA-bd_sf"/>
</dbReference>
<organism evidence="1 2">
    <name type="scientific">Vescimonas fastidiosa</name>
    <dbReference type="NCBI Taxonomy" id="2714353"/>
    <lineage>
        <taxon>Bacteria</taxon>
        <taxon>Bacillati</taxon>
        <taxon>Bacillota</taxon>
        <taxon>Clostridia</taxon>
        <taxon>Eubacteriales</taxon>
        <taxon>Oscillospiraceae</taxon>
        <taxon>Vescimonas</taxon>
    </lineage>
</organism>
<dbReference type="AlphaFoldDB" id="A0A810PRV3"/>
<name>A0A810PRV3_9FIRM</name>
<dbReference type="EMBL" id="AP023415">
    <property type="protein sequence ID" value="BCK78584.1"/>
    <property type="molecule type" value="Genomic_DNA"/>
</dbReference>
<accession>A0A810PRV3</accession>
<sequence>MAEYKPTALQTSKRYLTATDVAELLGVSRSTAYRIIKRLNSELEKAGKLTVAGKVSAKYFYENTYL</sequence>
<dbReference type="SUPFAM" id="SSF46785">
    <property type="entry name" value="Winged helix' DNA-binding domain"/>
    <property type="match status" value="1"/>
</dbReference>
<keyword evidence="2" id="KW-1185">Reference proteome</keyword>
<dbReference type="RefSeq" id="WP_021858306.1">
    <property type="nucleotide sequence ID" value="NZ_AP023415.1"/>
</dbReference>
<dbReference type="KEGG" id="vfa:MM35RIKEN_07760"/>